<dbReference type="EMBL" id="CAJVPV010060172">
    <property type="protein sequence ID" value="CAG8789700.1"/>
    <property type="molecule type" value="Genomic_DNA"/>
</dbReference>
<gene>
    <name evidence="1" type="ORF">AMORRO_LOCUS18028</name>
</gene>
<proteinExistence type="predicted"/>
<evidence type="ECO:0000313" key="2">
    <source>
        <dbReference type="Proteomes" id="UP000789342"/>
    </source>
</evidence>
<dbReference type="Proteomes" id="UP000789342">
    <property type="component" value="Unassembled WGS sequence"/>
</dbReference>
<dbReference type="OrthoDB" id="2384430at2759"/>
<feature type="non-terminal residue" evidence="1">
    <location>
        <position position="1"/>
    </location>
</feature>
<organism evidence="1 2">
    <name type="scientific">Acaulospora morrowiae</name>
    <dbReference type="NCBI Taxonomy" id="94023"/>
    <lineage>
        <taxon>Eukaryota</taxon>
        <taxon>Fungi</taxon>
        <taxon>Fungi incertae sedis</taxon>
        <taxon>Mucoromycota</taxon>
        <taxon>Glomeromycotina</taxon>
        <taxon>Glomeromycetes</taxon>
        <taxon>Diversisporales</taxon>
        <taxon>Acaulosporaceae</taxon>
        <taxon>Acaulospora</taxon>
    </lineage>
</organism>
<reference evidence="1" key="1">
    <citation type="submission" date="2021-06" db="EMBL/GenBank/DDBJ databases">
        <authorList>
            <person name="Kallberg Y."/>
            <person name="Tangrot J."/>
            <person name="Rosling A."/>
        </authorList>
    </citation>
    <scope>NUCLEOTIDE SEQUENCE</scope>
    <source>
        <strain evidence="1">CL551</strain>
    </source>
</reference>
<protein>
    <submittedName>
        <fullName evidence="1">13051_t:CDS:1</fullName>
    </submittedName>
</protein>
<accession>A0A9N9JQU3</accession>
<evidence type="ECO:0000313" key="1">
    <source>
        <dbReference type="EMBL" id="CAG8789700.1"/>
    </source>
</evidence>
<name>A0A9N9JQU3_9GLOM</name>
<dbReference type="AlphaFoldDB" id="A0A9N9JQU3"/>
<sequence>FDGLMRVMNFTMAVQNQIQMEEDQKILRHDISEMTKYLKEIEGGIANSMLEINSTLEDIAQLNHAWQNKLLNEDQNVLESATINIEELHDPPVTIRRGDHVFKKMRRGEEVAIKEKILREDEKRFMNDIISQVVILKKLKESTYILKFYGIAQDANA</sequence>
<feature type="non-terminal residue" evidence="1">
    <location>
        <position position="157"/>
    </location>
</feature>
<keyword evidence="2" id="KW-1185">Reference proteome</keyword>
<comment type="caution">
    <text evidence="1">The sequence shown here is derived from an EMBL/GenBank/DDBJ whole genome shotgun (WGS) entry which is preliminary data.</text>
</comment>